<comment type="caution">
    <text evidence="2">The sequence shown here is derived from an EMBL/GenBank/DDBJ whole genome shotgun (WGS) entry which is preliminary data.</text>
</comment>
<feature type="coiled-coil region" evidence="1">
    <location>
        <begin position="197"/>
        <end position="224"/>
    </location>
</feature>
<reference evidence="2" key="1">
    <citation type="submission" date="2016-10" db="EMBL/GenBank/DDBJ databases">
        <authorList>
            <person name="Benchimol M."/>
            <person name="Almeida L.G."/>
            <person name="Vasconcelos A.T."/>
            <person name="Perreira-Neves A."/>
            <person name="Rosa I.A."/>
            <person name="Tasca T."/>
            <person name="Bogo M.R."/>
            <person name="de Souza W."/>
        </authorList>
    </citation>
    <scope>NUCLEOTIDE SEQUENCE [LARGE SCALE GENOMIC DNA]</scope>
    <source>
        <strain evidence="2">K</strain>
    </source>
</reference>
<dbReference type="EMBL" id="MLAK01001114">
    <property type="protein sequence ID" value="OHS97470.1"/>
    <property type="molecule type" value="Genomic_DNA"/>
</dbReference>
<dbReference type="RefSeq" id="XP_068350607.1">
    <property type="nucleotide sequence ID" value="XM_068510769.1"/>
</dbReference>
<dbReference type="GeneID" id="94845473"/>
<keyword evidence="1" id="KW-0175">Coiled coil</keyword>
<evidence type="ECO:0000313" key="2">
    <source>
        <dbReference type="EMBL" id="OHS97470.1"/>
    </source>
</evidence>
<organism evidence="2 3">
    <name type="scientific">Tritrichomonas foetus</name>
    <dbReference type="NCBI Taxonomy" id="1144522"/>
    <lineage>
        <taxon>Eukaryota</taxon>
        <taxon>Metamonada</taxon>
        <taxon>Parabasalia</taxon>
        <taxon>Tritrichomonadida</taxon>
        <taxon>Tritrichomonadidae</taxon>
        <taxon>Tritrichomonas</taxon>
    </lineage>
</organism>
<dbReference type="AlphaFoldDB" id="A0A1J4JE42"/>
<sequence>MKSSKRTPSSKSISFSPEIEDCAQRLLNGLSPDQIPPQNINPLISYLQQYKQQYLSAKDYLTAQSIEDICVKLSEISTNSNFGDIRQNHQHQLEQRLNLARQEYQKTKQERIDAQSKFEKDREESLNRLFQEQDKELEKFDKEILEKIPAKFTKFSTEYLNLRKQEECMVQAKRYAEANEFKIEADKLEEIEMAKNRQKWSKQVKKLRDTLIAKQNQQKEALEDKWETKWAETIPKIIDEENRCLKTVKVIEAKINERAFSFTTDDRMMNKRNVKDKLPPLKVGVKSSTASRMRTLTYVQQTFQRKQILAHGSF</sequence>
<accession>A0A1J4JE42</accession>
<protein>
    <submittedName>
        <fullName evidence="2">Uncharacterized protein</fullName>
    </submittedName>
</protein>
<dbReference type="PANTHER" id="PTHR47026">
    <property type="entry name" value="PIGMENTOSA GTPASE REGULATOR-LIKE PROTEIN, PUTATIVE-RELATED"/>
    <property type="match status" value="1"/>
</dbReference>
<dbReference type="PANTHER" id="PTHR47026:SF2">
    <property type="entry name" value="FLAGELLAR ASSOCIATED PROTEIN"/>
    <property type="match status" value="1"/>
</dbReference>
<proteinExistence type="predicted"/>
<evidence type="ECO:0000256" key="1">
    <source>
        <dbReference type="SAM" id="Coils"/>
    </source>
</evidence>
<dbReference type="OrthoDB" id="10624167at2759"/>
<keyword evidence="3" id="KW-1185">Reference proteome</keyword>
<gene>
    <name evidence="2" type="ORF">TRFO_36334</name>
</gene>
<dbReference type="Proteomes" id="UP000179807">
    <property type="component" value="Unassembled WGS sequence"/>
</dbReference>
<feature type="coiled-coil region" evidence="1">
    <location>
        <begin position="90"/>
        <end position="143"/>
    </location>
</feature>
<evidence type="ECO:0000313" key="3">
    <source>
        <dbReference type="Proteomes" id="UP000179807"/>
    </source>
</evidence>
<dbReference type="VEuPathDB" id="TrichDB:TRFO_36334"/>
<name>A0A1J4JE42_9EUKA</name>